<accession>A0A4C1WYE6</accession>
<evidence type="ECO:0000313" key="2">
    <source>
        <dbReference type="EMBL" id="GBP56391.1"/>
    </source>
</evidence>
<evidence type="ECO:0000313" key="3">
    <source>
        <dbReference type="Proteomes" id="UP000299102"/>
    </source>
</evidence>
<comment type="caution">
    <text evidence="2">The sequence shown here is derived from an EMBL/GenBank/DDBJ whole genome shotgun (WGS) entry which is preliminary data.</text>
</comment>
<protein>
    <submittedName>
        <fullName evidence="2">Uncharacterized protein</fullName>
    </submittedName>
</protein>
<dbReference type="OrthoDB" id="361102at2759"/>
<dbReference type="EMBL" id="BGZK01000691">
    <property type="protein sequence ID" value="GBP56391.1"/>
    <property type="molecule type" value="Genomic_DNA"/>
</dbReference>
<keyword evidence="3" id="KW-1185">Reference proteome</keyword>
<reference evidence="2 3" key="1">
    <citation type="journal article" date="2019" name="Commun. Biol.">
        <title>The bagworm genome reveals a unique fibroin gene that provides high tensile strength.</title>
        <authorList>
            <person name="Kono N."/>
            <person name="Nakamura H."/>
            <person name="Ohtoshi R."/>
            <person name="Tomita M."/>
            <person name="Numata K."/>
            <person name="Arakawa K."/>
        </authorList>
    </citation>
    <scope>NUCLEOTIDE SEQUENCE [LARGE SCALE GENOMIC DNA]</scope>
</reference>
<feature type="region of interest" description="Disordered" evidence="1">
    <location>
        <begin position="37"/>
        <end position="65"/>
    </location>
</feature>
<proteinExistence type="predicted"/>
<gene>
    <name evidence="2" type="ORF">EVAR_32261_1</name>
</gene>
<organism evidence="2 3">
    <name type="scientific">Eumeta variegata</name>
    <name type="common">Bagworm moth</name>
    <name type="synonym">Eumeta japonica</name>
    <dbReference type="NCBI Taxonomy" id="151549"/>
    <lineage>
        <taxon>Eukaryota</taxon>
        <taxon>Metazoa</taxon>
        <taxon>Ecdysozoa</taxon>
        <taxon>Arthropoda</taxon>
        <taxon>Hexapoda</taxon>
        <taxon>Insecta</taxon>
        <taxon>Pterygota</taxon>
        <taxon>Neoptera</taxon>
        <taxon>Endopterygota</taxon>
        <taxon>Lepidoptera</taxon>
        <taxon>Glossata</taxon>
        <taxon>Ditrysia</taxon>
        <taxon>Tineoidea</taxon>
        <taxon>Psychidae</taxon>
        <taxon>Oiketicinae</taxon>
        <taxon>Eumeta</taxon>
    </lineage>
</organism>
<dbReference type="AlphaFoldDB" id="A0A4C1WYE6"/>
<evidence type="ECO:0000256" key="1">
    <source>
        <dbReference type="SAM" id="MobiDB-lite"/>
    </source>
</evidence>
<dbReference type="Proteomes" id="UP000299102">
    <property type="component" value="Unassembled WGS sequence"/>
</dbReference>
<name>A0A4C1WYE6_EUMVA</name>
<sequence>MYAYGAYALLTYSSDFGAARLDLCELRTVVPYTYTSSERSAELHGEGNRDYSSGGSSSGPDSRRLRETNFKLRLVNTSKRKIIWGQGASAPLLPRGHQTSKCGIA</sequence>
<feature type="compositionally biased region" description="Basic and acidic residues" evidence="1">
    <location>
        <begin position="39"/>
        <end position="49"/>
    </location>
</feature>